<organism evidence="1 2">
    <name type="scientific">Lasiodiplodia mahajangana</name>
    <dbReference type="NCBI Taxonomy" id="1108764"/>
    <lineage>
        <taxon>Eukaryota</taxon>
        <taxon>Fungi</taxon>
        <taxon>Dikarya</taxon>
        <taxon>Ascomycota</taxon>
        <taxon>Pezizomycotina</taxon>
        <taxon>Dothideomycetes</taxon>
        <taxon>Dothideomycetes incertae sedis</taxon>
        <taxon>Botryosphaeriales</taxon>
        <taxon>Botryosphaeriaceae</taxon>
        <taxon>Lasiodiplodia</taxon>
    </lineage>
</organism>
<dbReference type="EMBL" id="JAPUUL010001181">
    <property type="protein sequence ID" value="KAJ8128124.1"/>
    <property type="molecule type" value="Genomic_DNA"/>
</dbReference>
<name>A0ACC2JL96_9PEZI</name>
<evidence type="ECO:0000313" key="1">
    <source>
        <dbReference type="EMBL" id="KAJ8128124.1"/>
    </source>
</evidence>
<gene>
    <name evidence="1" type="ORF">O1611_g5512</name>
</gene>
<protein>
    <submittedName>
        <fullName evidence="1">Uncharacterized protein</fullName>
    </submittedName>
</protein>
<keyword evidence="2" id="KW-1185">Reference proteome</keyword>
<proteinExistence type="predicted"/>
<comment type="caution">
    <text evidence="1">The sequence shown here is derived from an EMBL/GenBank/DDBJ whole genome shotgun (WGS) entry which is preliminary data.</text>
</comment>
<sequence>MQNGRPEAGKDNKEIKQTGPICLGHIIEDKAHLDFPLNRSEGPAWYPEDMPIEPFNYMQFKWTKTDKGEWHSSSGANVPLAATVGITARADVEAAMKKSLSTFWMIERLEAQYIQPTDTFVNRALKHPKIEESIQGKLSWTVYMITGLLVARGKKSKKTEESQSVLGSAGLGVSATKAAGGHINVGVSREQDTQMEAEGIDDHIWALRLAEVSKPWSSKRWKIKTFFEGAVFEEGDNTNPSLDRSTVERTLTEEGLGGFQVIGEGEGGSDFFVIGPKPE</sequence>
<dbReference type="Proteomes" id="UP001153332">
    <property type="component" value="Unassembled WGS sequence"/>
</dbReference>
<accession>A0ACC2JL96</accession>
<reference evidence="1" key="1">
    <citation type="submission" date="2022-12" db="EMBL/GenBank/DDBJ databases">
        <title>Genome Sequence of Lasiodiplodia mahajangana.</title>
        <authorList>
            <person name="Buettner E."/>
        </authorList>
    </citation>
    <scope>NUCLEOTIDE SEQUENCE</scope>
    <source>
        <strain evidence="1">VT137</strain>
    </source>
</reference>
<evidence type="ECO:0000313" key="2">
    <source>
        <dbReference type="Proteomes" id="UP001153332"/>
    </source>
</evidence>